<keyword evidence="3" id="KW-0012">Acyltransferase</keyword>
<dbReference type="EC" id="2.3.1.-" evidence="3"/>
<keyword evidence="1" id="KW-0472">Membrane</keyword>
<evidence type="ECO:0000256" key="1">
    <source>
        <dbReference type="SAM" id="Phobius"/>
    </source>
</evidence>
<keyword evidence="3" id="KW-0808">Transferase</keyword>
<evidence type="ECO:0000313" key="3">
    <source>
        <dbReference type="EMBL" id="SMX46481.1"/>
    </source>
</evidence>
<feature type="transmembrane region" description="Helical" evidence="1">
    <location>
        <begin position="245"/>
        <end position="263"/>
    </location>
</feature>
<reference evidence="4" key="1">
    <citation type="submission" date="2017-05" db="EMBL/GenBank/DDBJ databases">
        <authorList>
            <person name="Rodrigo-Torres L."/>
            <person name="Arahal R. D."/>
            <person name="Lucena T."/>
        </authorList>
    </citation>
    <scope>NUCLEOTIDE SEQUENCE [LARGE SCALE GENOMIC DNA]</scope>
    <source>
        <strain evidence="4">CECT 8621</strain>
    </source>
</reference>
<dbReference type="OrthoDB" id="9796461at2"/>
<organism evidence="3 4">
    <name type="scientific">Actibacterium lipolyticum</name>
    <dbReference type="NCBI Taxonomy" id="1524263"/>
    <lineage>
        <taxon>Bacteria</taxon>
        <taxon>Pseudomonadati</taxon>
        <taxon>Pseudomonadota</taxon>
        <taxon>Alphaproteobacteria</taxon>
        <taxon>Rhodobacterales</taxon>
        <taxon>Roseobacteraceae</taxon>
        <taxon>Actibacterium</taxon>
    </lineage>
</organism>
<feature type="transmembrane region" description="Helical" evidence="1">
    <location>
        <begin position="108"/>
        <end position="129"/>
    </location>
</feature>
<gene>
    <name evidence="3" type="primary">oatA_2</name>
    <name evidence="3" type="ORF">COL8621_03131</name>
</gene>
<dbReference type="InterPro" id="IPR002656">
    <property type="entry name" value="Acyl_transf_3_dom"/>
</dbReference>
<keyword evidence="4" id="KW-1185">Reference proteome</keyword>
<keyword evidence="1" id="KW-1133">Transmembrane helix</keyword>
<dbReference type="AlphaFoldDB" id="A0A238KV46"/>
<dbReference type="EMBL" id="FXYE01000002">
    <property type="protein sequence ID" value="SMX46481.1"/>
    <property type="molecule type" value="Genomic_DNA"/>
</dbReference>
<feature type="transmembrane region" description="Helical" evidence="1">
    <location>
        <begin position="194"/>
        <end position="212"/>
    </location>
</feature>
<evidence type="ECO:0000313" key="4">
    <source>
        <dbReference type="Proteomes" id="UP000202922"/>
    </source>
</evidence>
<dbReference type="InterPro" id="IPR050879">
    <property type="entry name" value="Acyltransferase_3"/>
</dbReference>
<evidence type="ECO:0000259" key="2">
    <source>
        <dbReference type="Pfam" id="PF01757"/>
    </source>
</evidence>
<feature type="transmembrane region" description="Helical" evidence="1">
    <location>
        <begin position="337"/>
        <end position="358"/>
    </location>
</feature>
<dbReference type="GO" id="GO:0016747">
    <property type="term" value="F:acyltransferase activity, transferring groups other than amino-acyl groups"/>
    <property type="evidence" value="ECO:0007669"/>
    <property type="project" value="InterPro"/>
</dbReference>
<feature type="transmembrane region" description="Helical" evidence="1">
    <location>
        <begin position="218"/>
        <end position="238"/>
    </location>
</feature>
<feature type="domain" description="Acyltransferase 3" evidence="2">
    <location>
        <begin position="40"/>
        <end position="353"/>
    </location>
</feature>
<accession>A0A238KV46</accession>
<sequence length="380" mass="43286">MFSVAVPDHGSISALKIETVEQEQQSPMATFRPSNRSALLDCIRAGAIIMVLVFHVATRYDTAELDAVAKWFMKYGFLGVDVFYPLSGFLITRFLVERSGPGHIRTFFLRRVFRIIPLYFVAVTVYLIASKVLGYEEELADKIWINYLFLTGWFIFFEGVDQIPFRITWSLSVEEFAYIAFGLFAWFSKKRFNAFLIALAVLPIGLRIYLNFRGFDDIYYLPLARLDSIALGGLTAVMIRKKLPVLPILIAALIFVVLVGQSGEILRKSHFFTLVTLATCIFIALFETRFKGFKSLPTDMLGKLGFYSYFIYLFHFFNLYALTILAERLVPGGIQFWAMTLLCLAVTLIQAIISFRIFEGPLLAYGRTLETQRPAAVVEK</sequence>
<feature type="transmembrane region" description="Helical" evidence="1">
    <location>
        <begin position="167"/>
        <end position="187"/>
    </location>
</feature>
<feature type="transmembrane region" description="Helical" evidence="1">
    <location>
        <begin position="269"/>
        <end position="286"/>
    </location>
</feature>
<name>A0A238KV46_9RHOB</name>
<feature type="transmembrane region" description="Helical" evidence="1">
    <location>
        <begin position="306"/>
        <end position="325"/>
    </location>
</feature>
<feature type="transmembrane region" description="Helical" evidence="1">
    <location>
        <begin position="38"/>
        <end position="57"/>
    </location>
</feature>
<dbReference type="PANTHER" id="PTHR23028:SF53">
    <property type="entry name" value="ACYL_TRANSF_3 DOMAIN-CONTAINING PROTEIN"/>
    <property type="match status" value="1"/>
</dbReference>
<keyword evidence="1" id="KW-0812">Transmembrane</keyword>
<protein>
    <submittedName>
        <fullName evidence="3">O-acetyltransferase OatA</fullName>
        <ecNumber evidence="3">2.3.1.-</ecNumber>
    </submittedName>
</protein>
<proteinExistence type="predicted"/>
<dbReference type="GO" id="GO:0000271">
    <property type="term" value="P:polysaccharide biosynthetic process"/>
    <property type="evidence" value="ECO:0007669"/>
    <property type="project" value="TreeGrafter"/>
</dbReference>
<dbReference type="PANTHER" id="PTHR23028">
    <property type="entry name" value="ACETYLTRANSFERASE"/>
    <property type="match status" value="1"/>
</dbReference>
<dbReference type="GO" id="GO:0016020">
    <property type="term" value="C:membrane"/>
    <property type="evidence" value="ECO:0007669"/>
    <property type="project" value="TreeGrafter"/>
</dbReference>
<feature type="transmembrane region" description="Helical" evidence="1">
    <location>
        <begin position="77"/>
        <end position="96"/>
    </location>
</feature>
<dbReference type="Proteomes" id="UP000202922">
    <property type="component" value="Unassembled WGS sequence"/>
</dbReference>
<dbReference type="Pfam" id="PF01757">
    <property type="entry name" value="Acyl_transf_3"/>
    <property type="match status" value="1"/>
</dbReference>